<sequence length="151" mass="17505">MKKLLLGLITLSLMACVNSNDRTFQGKSYELNSAELSLGHALYTYLPYDRSGVPHNLFVERQKLPASQVGLYAEDWYKKEQGFRKNDCQLQFKTYQNIKYATCDFNSGIKHVIYVLTTKEDQGFAKVYMSAQKIAENDEHRLVQELDKFYP</sequence>
<dbReference type="RefSeq" id="WP_115002735.1">
    <property type="nucleotide sequence ID" value="NZ_UGHS01000002.1"/>
</dbReference>
<dbReference type="EMBL" id="UGHS01000002">
    <property type="protein sequence ID" value="STO92674.1"/>
    <property type="molecule type" value="Genomic_DNA"/>
</dbReference>
<dbReference type="OrthoDB" id="9934944at2"/>
<protein>
    <recommendedName>
        <fullName evidence="3">Lipoprotein</fullName>
    </recommendedName>
</protein>
<dbReference type="PROSITE" id="PS51257">
    <property type="entry name" value="PROKAR_LIPOPROTEIN"/>
    <property type="match status" value="1"/>
</dbReference>
<organism evidence="1 2">
    <name type="scientific">Haemophilus pittmaniae</name>
    <dbReference type="NCBI Taxonomy" id="249188"/>
    <lineage>
        <taxon>Bacteria</taxon>
        <taxon>Pseudomonadati</taxon>
        <taxon>Pseudomonadota</taxon>
        <taxon>Gammaproteobacteria</taxon>
        <taxon>Pasteurellales</taxon>
        <taxon>Pasteurellaceae</taxon>
        <taxon>Haemophilus</taxon>
    </lineage>
</organism>
<evidence type="ECO:0000313" key="1">
    <source>
        <dbReference type="EMBL" id="STO92674.1"/>
    </source>
</evidence>
<reference evidence="1 2" key="1">
    <citation type="submission" date="2018-06" db="EMBL/GenBank/DDBJ databases">
        <authorList>
            <consortium name="Pathogen Informatics"/>
            <person name="Doyle S."/>
        </authorList>
    </citation>
    <scope>NUCLEOTIDE SEQUENCE [LARGE SCALE GENOMIC DNA]</scope>
    <source>
        <strain evidence="1 2">NCTC13335</strain>
    </source>
</reference>
<keyword evidence="2" id="KW-1185">Reference proteome</keyword>
<dbReference type="AlphaFoldDB" id="A0A377IWM3"/>
<evidence type="ECO:0008006" key="3">
    <source>
        <dbReference type="Google" id="ProtNLM"/>
    </source>
</evidence>
<proteinExistence type="predicted"/>
<name>A0A377IWM3_9PAST</name>
<accession>A0A377IWM3</accession>
<evidence type="ECO:0000313" key="2">
    <source>
        <dbReference type="Proteomes" id="UP000255264"/>
    </source>
</evidence>
<gene>
    <name evidence="1" type="ORF">NCTC13335_00519</name>
</gene>
<dbReference type="Proteomes" id="UP000255264">
    <property type="component" value="Unassembled WGS sequence"/>
</dbReference>